<evidence type="ECO:0000313" key="7">
    <source>
        <dbReference type="EMBL" id="WXA94687.1"/>
    </source>
</evidence>
<dbReference type="InterPro" id="IPR045851">
    <property type="entry name" value="AMP-bd_C_sf"/>
</dbReference>
<dbReference type="EC" id="6.2.1.3" evidence="7"/>
<dbReference type="SUPFAM" id="SSF56801">
    <property type="entry name" value="Acetyl-CoA synthetase-like"/>
    <property type="match status" value="1"/>
</dbReference>
<accession>A0ABZ2KBC3</accession>
<evidence type="ECO:0000256" key="1">
    <source>
        <dbReference type="ARBA" id="ARBA00006432"/>
    </source>
</evidence>
<dbReference type="InterPro" id="IPR042099">
    <property type="entry name" value="ANL_N_sf"/>
</dbReference>
<dbReference type="PANTHER" id="PTHR43859:SF4">
    <property type="entry name" value="BUTANOATE--COA LIGASE AAE1-RELATED"/>
    <property type="match status" value="1"/>
</dbReference>
<keyword evidence="2 7" id="KW-0436">Ligase</keyword>
<comment type="similarity">
    <text evidence="1">Belongs to the ATP-dependent AMP-binding enzyme family.</text>
</comment>
<dbReference type="EMBL" id="CP089982">
    <property type="protein sequence ID" value="WXA94687.1"/>
    <property type="molecule type" value="Genomic_DNA"/>
</dbReference>
<evidence type="ECO:0000256" key="2">
    <source>
        <dbReference type="ARBA" id="ARBA00022598"/>
    </source>
</evidence>
<evidence type="ECO:0000256" key="4">
    <source>
        <dbReference type="ARBA" id="ARBA00023098"/>
    </source>
</evidence>
<reference evidence="7 8" key="1">
    <citation type="submission" date="2021-12" db="EMBL/GenBank/DDBJ databases">
        <title>Discovery of the Pendulisporaceae a myxobacterial family with distinct sporulation behavior and unique specialized metabolism.</title>
        <authorList>
            <person name="Garcia R."/>
            <person name="Popoff A."/>
            <person name="Bader C.D."/>
            <person name="Loehr J."/>
            <person name="Walesch S."/>
            <person name="Walt C."/>
            <person name="Boldt J."/>
            <person name="Bunk B."/>
            <person name="Haeckl F.J.F.P.J."/>
            <person name="Gunesch A.P."/>
            <person name="Birkelbach J."/>
            <person name="Nuebel U."/>
            <person name="Pietschmann T."/>
            <person name="Bach T."/>
            <person name="Mueller R."/>
        </authorList>
    </citation>
    <scope>NUCLEOTIDE SEQUENCE [LARGE SCALE GENOMIC DNA]</scope>
    <source>
        <strain evidence="7 8">MSr12523</strain>
    </source>
</reference>
<dbReference type="RefSeq" id="WP_394845298.1">
    <property type="nucleotide sequence ID" value="NZ_CP089982.1"/>
</dbReference>
<protein>
    <submittedName>
        <fullName evidence="7">Long-chain-fatty-acid--CoA ligase</fullName>
        <ecNumber evidence="7">6.2.1.3</ecNumber>
    </submittedName>
</protein>
<evidence type="ECO:0000256" key="3">
    <source>
        <dbReference type="ARBA" id="ARBA00022832"/>
    </source>
</evidence>
<dbReference type="Pfam" id="PF13193">
    <property type="entry name" value="AMP-binding_C"/>
    <property type="match status" value="1"/>
</dbReference>
<keyword evidence="8" id="KW-1185">Reference proteome</keyword>
<evidence type="ECO:0000259" key="6">
    <source>
        <dbReference type="Pfam" id="PF13193"/>
    </source>
</evidence>
<dbReference type="Pfam" id="PF00501">
    <property type="entry name" value="AMP-binding"/>
    <property type="match status" value="1"/>
</dbReference>
<dbReference type="Proteomes" id="UP001379533">
    <property type="component" value="Chromosome"/>
</dbReference>
<feature type="domain" description="AMP-dependent synthetase/ligase" evidence="5">
    <location>
        <begin position="15"/>
        <end position="383"/>
    </location>
</feature>
<name>A0ABZ2KBC3_9BACT</name>
<dbReference type="Gene3D" id="3.30.300.30">
    <property type="match status" value="1"/>
</dbReference>
<keyword evidence="3" id="KW-0276">Fatty acid metabolism</keyword>
<dbReference type="GO" id="GO:0004467">
    <property type="term" value="F:long-chain fatty acid-CoA ligase activity"/>
    <property type="evidence" value="ECO:0007669"/>
    <property type="project" value="UniProtKB-EC"/>
</dbReference>
<dbReference type="InterPro" id="IPR025110">
    <property type="entry name" value="AMP-bd_C"/>
</dbReference>
<proteinExistence type="inferred from homology"/>
<dbReference type="PROSITE" id="PS00455">
    <property type="entry name" value="AMP_BINDING"/>
    <property type="match status" value="1"/>
</dbReference>
<evidence type="ECO:0000313" key="8">
    <source>
        <dbReference type="Proteomes" id="UP001379533"/>
    </source>
</evidence>
<dbReference type="PANTHER" id="PTHR43859">
    <property type="entry name" value="ACYL-ACTIVATING ENZYME"/>
    <property type="match status" value="1"/>
</dbReference>
<gene>
    <name evidence="7" type="ORF">LZC95_50750</name>
</gene>
<keyword evidence="4" id="KW-0443">Lipid metabolism</keyword>
<organism evidence="7 8">
    <name type="scientific">Pendulispora brunnea</name>
    <dbReference type="NCBI Taxonomy" id="2905690"/>
    <lineage>
        <taxon>Bacteria</taxon>
        <taxon>Pseudomonadati</taxon>
        <taxon>Myxococcota</taxon>
        <taxon>Myxococcia</taxon>
        <taxon>Myxococcales</taxon>
        <taxon>Sorangiineae</taxon>
        <taxon>Pendulisporaceae</taxon>
        <taxon>Pendulispora</taxon>
    </lineage>
</organism>
<dbReference type="Gene3D" id="3.40.50.12780">
    <property type="entry name" value="N-terminal domain of ligase-like"/>
    <property type="match status" value="1"/>
</dbReference>
<dbReference type="InterPro" id="IPR000873">
    <property type="entry name" value="AMP-dep_synth/lig_dom"/>
</dbReference>
<dbReference type="NCBIfam" id="NF004837">
    <property type="entry name" value="PRK06187.1"/>
    <property type="match status" value="1"/>
</dbReference>
<sequence length="524" mass="57602">MHVSLSPMEFARRARALYADRTAVVDGELRLTYAEFFDRCDRWSRVLAGFGVGHGDRVAYIAPNTHAQLESFYAVPALGAVVVPLNYRLIADDFAYMIEHSGSKVVCVHSDYLDAVDAIRARCPHVTHWVALEGARAGWLDYEALVAAAEPGPLPAVTIDEKDLLTINYTSGTTSRPKGVMITHRNAWVNCVGTLVHHPMTSADKYLWTLPMFHANGWTFVWINTAVGATHVCLRKVDPPAVFEHLEREKVTLLCAAPTVLISIANAPDELRRRAPRGVRVLTAGAPPAASTIERIEAELGWSLLHVYGLTETSPFITVCEPRESDAGLSVQERARIKARQGVELITSGELRVVDDAMHDVPRDGQTIGEIVVRGNAVMDGYFRDPEATERAFLGGYFHSGDSAVIHPDGYVEIRDRMKDVIISGGENISSIEVEGVLLRHPAVQEVAVVGMPHEKWGEAPHAFVVLKQGKDATEAELRTFARDNMAHFKAPQAVHFVKELPKTATGKIQKYVLRGGRSGISTQ</sequence>
<dbReference type="InterPro" id="IPR020845">
    <property type="entry name" value="AMP-binding_CS"/>
</dbReference>
<feature type="domain" description="AMP-binding enzyme C-terminal" evidence="6">
    <location>
        <begin position="433"/>
        <end position="508"/>
    </location>
</feature>
<evidence type="ECO:0000259" key="5">
    <source>
        <dbReference type="Pfam" id="PF00501"/>
    </source>
</evidence>